<name>A0A9X3HSA6_9VIBR</name>
<accession>A0A9X3HSA6</accession>
<keyword evidence="6" id="KW-0732">Signal</keyword>
<feature type="domain" description="Peptidase S54 rhomboid" evidence="7">
    <location>
        <begin position="36"/>
        <end position="173"/>
    </location>
</feature>
<evidence type="ECO:0000259" key="7">
    <source>
        <dbReference type="Pfam" id="PF01694"/>
    </source>
</evidence>
<dbReference type="InterPro" id="IPR023826">
    <property type="entry name" value="Rhom-like_SP_proteobac"/>
</dbReference>
<dbReference type="InterPro" id="IPR035952">
    <property type="entry name" value="Rhomboid-like_sf"/>
</dbReference>
<comment type="subcellular location">
    <subcellularLocation>
        <location evidence="1">Membrane</location>
        <topology evidence="1">Multi-pass membrane protein</topology>
    </subcellularLocation>
</comment>
<gene>
    <name evidence="8" type="primary">rrtA</name>
    <name evidence="8" type="ORF">MD483_12605</name>
</gene>
<evidence type="ECO:0000256" key="5">
    <source>
        <dbReference type="SAM" id="Phobius"/>
    </source>
</evidence>
<dbReference type="AlphaFoldDB" id="A0A9X3HSA6"/>
<evidence type="ECO:0000256" key="2">
    <source>
        <dbReference type="ARBA" id="ARBA00022692"/>
    </source>
</evidence>
<reference evidence="8" key="1">
    <citation type="submission" date="2022-02" db="EMBL/GenBank/DDBJ databases">
        <title>Vibrio sp. nov., a new bacterium isolated from Bohai sea, China.</title>
        <authorList>
            <person name="Yuan Y."/>
        </authorList>
    </citation>
    <scope>NUCLEOTIDE SEQUENCE</scope>
    <source>
        <strain evidence="8">DBSS07</strain>
    </source>
</reference>
<dbReference type="InterPro" id="IPR022764">
    <property type="entry name" value="Peptidase_S54_rhomboid_dom"/>
</dbReference>
<dbReference type="GO" id="GO:0016020">
    <property type="term" value="C:membrane"/>
    <property type="evidence" value="ECO:0007669"/>
    <property type="project" value="UniProtKB-SubCell"/>
</dbReference>
<keyword evidence="3 5" id="KW-1133">Transmembrane helix</keyword>
<feature type="transmembrane region" description="Helical" evidence="5">
    <location>
        <begin position="75"/>
        <end position="92"/>
    </location>
</feature>
<organism evidence="8 9">
    <name type="scientific">Vibrio paucivorans</name>
    <dbReference type="NCBI Taxonomy" id="2829489"/>
    <lineage>
        <taxon>Bacteria</taxon>
        <taxon>Pseudomonadati</taxon>
        <taxon>Pseudomonadota</taxon>
        <taxon>Gammaproteobacteria</taxon>
        <taxon>Vibrionales</taxon>
        <taxon>Vibrionaceae</taxon>
        <taxon>Vibrio</taxon>
    </lineage>
</organism>
<dbReference type="EC" id="3.4.21.-" evidence="8"/>
<evidence type="ECO:0000313" key="8">
    <source>
        <dbReference type="EMBL" id="MCW8334663.1"/>
    </source>
</evidence>
<protein>
    <submittedName>
        <fullName evidence="8">Rhombosortase</fullName>
        <ecNumber evidence="8">3.4.21.-</ecNumber>
    </submittedName>
</protein>
<sequence length="184" mass="20089">MKLTFLLLATSLICLALQFEPMQAYAAWNIHSIADGQWWRILTGNFTHTNFAHLGMNLAGLWVICYLFKPSAKTLLFALVILSLFVGVGNIFTDMTTYVGLSGALHGLFGYFALQEVLQGRKGSLLLVAGLIAKVLWEHLIGASESTSAMINAKVAIEAHLSGSLGGFALALLEHFHQQKKRPS</sequence>
<dbReference type="NCBIfam" id="TIGR03902">
    <property type="entry name" value="rhom_GG_sort"/>
    <property type="match status" value="1"/>
</dbReference>
<keyword evidence="8" id="KW-0378">Hydrolase</keyword>
<dbReference type="Pfam" id="PF01694">
    <property type="entry name" value="Rhomboid"/>
    <property type="match status" value="1"/>
</dbReference>
<comment type="caution">
    <text evidence="8">The sequence shown here is derived from an EMBL/GenBank/DDBJ whole genome shotgun (WGS) entry which is preliminary data.</text>
</comment>
<dbReference type="PANTHER" id="PTHR43731">
    <property type="entry name" value="RHOMBOID PROTEASE"/>
    <property type="match status" value="1"/>
</dbReference>
<proteinExistence type="predicted"/>
<keyword evidence="2 5" id="KW-0812">Transmembrane</keyword>
<dbReference type="PANTHER" id="PTHR43731:SF16">
    <property type="entry name" value="RHOMBOSORTASE"/>
    <property type="match status" value="1"/>
</dbReference>
<feature type="signal peptide" evidence="6">
    <location>
        <begin position="1"/>
        <end position="26"/>
    </location>
</feature>
<dbReference type="RefSeq" id="WP_265688045.1">
    <property type="nucleotide sequence ID" value="NZ_JAKRRX010000067.1"/>
</dbReference>
<evidence type="ECO:0000256" key="6">
    <source>
        <dbReference type="SAM" id="SignalP"/>
    </source>
</evidence>
<evidence type="ECO:0000256" key="4">
    <source>
        <dbReference type="ARBA" id="ARBA00023136"/>
    </source>
</evidence>
<feature type="transmembrane region" description="Helical" evidence="5">
    <location>
        <begin position="50"/>
        <end position="68"/>
    </location>
</feature>
<dbReference type="SUPFAM" id="SSF144091">
    <property type="entry name" value="Rhomboid-like"/>
    <property type="match status" value="1"/>
</dbReference>
<evidence type="ECO:0000256" key="3">
    <source>
        <dbReference type="ARBA" id="ARBA00022989"/>
    </source>
</evidence>
<feature type="chain" id="PRO_5040729583" evidence="6">
    <location>
        <begin position="27"/>
        <end position="184"/>
    </location>
</feature>
<dbReference type="InterPro" id="IPR050925">
    <property type="entry name" value="Rhomboid_protease_S54"/>
</dbReference>
<feature type="transmembrane region" description="Helical" evidence="5">
    <location>
        <begin position="98"/>
        <end position="118"/>
    </location>
</feature>
<evidence type="ECO:0000256" key="1">
    <source>
        <dbReference type="ARBA" id="ARBA00004141"/>
    </source>
</evidence>
<dbReference type="EMBL" id="JAKRRX010000067">
    <property type="protein sequence ID" value="MCW8334663.1"/>
    <property type="molecule type" value="Genomic_DNA"/>
</dbReference>
<dbReference type="Gene3D" id="1.20.1540.10">
    <property type="entry name" value="Rhomboid-like"/>
    <property type="match status" value="1"/>
</dbReference>
<keyword evidence="4 5" id="KW-0472">Membrane</keyword>
<keyword evidence="9" id="KW-1185">Reference proteome</keyword>
<evidence type="ECO:0000313" key="9">
    <source>
        <dbReference type="Proteomes" id="UP001155586"/>
    </source>
</evidence>
<dbReference type="GO" id="GO:0004252">
    <property type="term" value="F:serine-type endopeptidase activity"/>
    <property type="evidence" value="ECO:0007669"/>
    <property type="project" value="InterPro"/>
</dbReference>
<dbReference type="Proteomes" id="UP001155586">
    <property type="component" value="Unassembled WGS sequence"/>
</dbReference>